<dbReference type="InterPro" id="IPR010982">
    <property type="entry name" value="Lambda_DNA-bd_dom_sf"/>
</dbReference>
<dbReference type="GO" id="GO:0000976">
    <property type="term" value="F:transcription cis-regulatory region binding"/>
    <property type="evidence" value="ECO:0007669"/>
    <property type="project" value="TreeGrafter"/>
</dbReference>
<feature type="domain" description="HTH cro/C1-type" evidence="5">
    <location>
        <begin position="3"/>
        <end position="31"/>
    </location>
</feature>
<dbReference type="AlphaFoldDB" id="A0A917KGZ2"/>
<protein>
    <submittedName>
        <fullName evidence="6">HTH-type transcriptional regulator MsmR</fullName>
    </submittedName>
</protein>
<keyword evidence="2" id="KW-0238">DNA-binding</keyword>
<proteinExistence type="predicted"/>
<organism evidence="6 7">
    <name type="scientific">Alicyclobacillus cellulosilyticus</name>
    <dbReference type="NCBI Taxonomy" id="1003997"/>
    <lineage>
        <taxon>Bacteria</taxon>
        <taxon>Bacillati</taxon>
        <taxon>Bacillota</taxon>
        <taxon>Bacilli</taxon>
        <taxon>Bacillales</taxon>
        <taxon>Alicyclobacillaceae</taxon>
        <taxon>Alicyclobacillus</taxon>
    </lineage>
</organism>
<evidence type="ECO:0000259" key="5">
    <source>
        <dbReference type="PROSITE" id="PS50943"/>
    </source>
</evidence>
<keyword evidence="3" id="KW-0804">Transcription</keyword>
<comment type="caution">
    <text evidence="6">The sequence shown here is derived from an EMBL/GenBank/DDBJ whole genome shotgun (WGS) entry which is preliminary data.</text>
</comment>
<dbReference type="Pfam" id="PF13377">
    <property type="entry name" value="Peripla_BP_3"/>
    <property type="match status" value="1"/>
</dbReference>
<dbReference type="Gene3D" id="3.40.50.2300">
    <property type="match status" value="2"/>
</dbReference>
<evidence type="ECO:0000256" key="1">
    <source>
        <dbReference type="ARBA" id="ARBA00023015"/>
    </source>
</evidence>
<dbReference type="SUPFAM" id="SSF53822">
    <property type="entry name" value="Periplasmic binding protein-like I"/>
    <property type="match status" value="1"/>
</dbReference>
<dbReference type="PANTHER" id="PTHR30146">
    <property type="entry name" value="LACI-RELATED TRANSCRIPTIONAL REPRESSOR"/>
    <property type="match status" value="1"/>
</dbReference>
<sequence length="343" mass="38777">MATLQDIARLTGVSVSTVSRVLNGQTGLSISDDIKERIFEAAEQLNYRVKTRRRSIGRQKIRQVAVIGWFNEERDLRIPYYSLIRHGIELECRNLGMDGSSLHFEWSDSIRTYSYFMDYDGIIVIGPNQDAIEYFLDKDKRVVFIDCSPNPHRYYAVLPDLAHGTRQAVEHLIRLGYTSIGYLGGANEAEFALPRYRTFRQCLEERGLYRSEFVILEGDWTVSTGYAMAQRCLKEGRVAQAYLIGNDPMAIGAFNAFLDAGLRIPEDVAIVGFDDILEMVAYVRPPLTTVRTPAMMVGRLAANLLLNGLCDDSPPFTITVPTQLVIRESCGYTLKNGHNIQRE</sequence>
<dbReference type="SUPFAM" id="SSF47413">
    <property type="entry name" value="lambda repressor-like DNA-binding domains"/>
    <property type="match status" value="1"/>
</dbReference>
<dbReference type="InterPro" id="IPR028082">
    <property type="entry name" value="Peripla_BP_I"/>
</dbReference>
<evidence type="ECO:0000256" key="2">
    <source>
        <dbReference type="ARBA" id="ARBA00023125"/>
    </source>
</evidence>
<dbReference type="GO" id="GO:0003700">
    <property type="term" value="F:DNA-binding transcription factor activity"/>
    <property type="evidence" value="ECO:0007669"/>
    <property type="project" value="TreeGrafter"/>
</dbReference>
<dbReference type="EMBL" id="BMOY01000041">
    <property type="protein sequence ID" value="GGJ11921.1"/>
    <property type="molecule type" value="Genomic_DNA"/>
</dbReference>
<dbReference type="SMART" id="SM00354">
    <property type="entry name" value="HTH_LACI"/>
    <property type="match status" value="1"/>
</dbReference>
<dbReference type="InterPro" id="IPR001387">
    <property type="entry name" value="Cro/C1-type_HTH"/>
</dbReference>
<dbReference type="Proteomes" id="UP000637695">
    <property type="component" value="Unassembled WGS sequence"/>
</dbReference>
<evidence type="ECO:0000259" key="4">
    <source>
        <dbReference type="PROSITE" id="PS50932"/>
    </source>
</evidence>
<dbReference type="PROSITE" id="PS50943">
    <property type="entry name" value="HTH_CROC1"/>
    <property type="match status" value="1"/>
</dbReference>
<dbReference type="Pfam" id="PF00356">
    <property type="entry name" value="LacI"/>
    <property type="match status" value="1"/>
</dbReference>
<feature type="domain" description="HTH lacI-type" evidence="4">
    <location>
        <begin position="2"/>
        <end position="58"/>
    </location>
</feature>
<keyword evidence="7" id="KW-1185">Reference proteome</keyword>
<dbReference type="InterPro" id="IPR046335">
    <property type="entry name" value="LacI/GalR-like_sensor"/>
</dbReference>
<evidence type="ECO:0000313" key="7">
    <source>
        <dbReference type="Proteomes" id="UP000637695"/>
    </source>
</evidence>
<name>A0A917KGZ2_9BACL</name>
<evidence type="ECO:0000313" key="6">
    <source>
        <dbReference type="EMBL" id="GGJ11921.1"/>
    </source>
</evidence>
<accession>A0A917KGZ2</accession>
<dbReference type="PANTHER" id="PTHR30146:SF149">
    <property type="entry name" value="HTH-TYPE TRANSCRIPTIONAL REGULATOR EBGR"/>
    <property type="match status" value="1"/>
</dbReference>
<reference evidence="6" key="1">
    <citation type="journal article" date="2014" name="Int. J. Syst. Evol. Microbiol.">
        <title>Complete genome sequence of Corynebacterium casei LMG S-19264T (=DSM 44701T), isolated from a smear-ripened cheese.</title>
        <authorList>
            <consortium name="US DOE Joint Genome Institute (JGI-PGF)"/>
            <person name="Walter F."/>
            <person name="Albersmeier A."/>
            <person name="Kalinowski J."/>
            <person name="Ruckert C."/>
        </authorList>
    </citation>
    <scope>NUCLEOTIDE SEQUENCE</scope>
    <source>
        <strain evidence="6">JCM 18487</strain>
    </source>
</reference>
<dbReference type="CDD" id="cd01392">
    <property type="entry name" value="HTH_LacI"/>
    <property type="match status" value="1"/>
</dbReference>
<dbReference type="PROSITE" id="PS50932">
    <property type="entry name" value="HTH_LACI_2"/>
    <property type="match status" value="1"/>
</dbReference>
<dbReference type="Gene3D" id="1.10.260.40">
    <property type="entry name" value="lambda repressor-like DNA-binding domains"/>
    <property type="match status" value="1"/>
</dbReference>
<keyword evidence="1" id="KW-0805">Transcription regulation</keyword>
<gene>
    <name evidence="6" type="primary">msmR</name>
    <name evidence="6" type="ORF">GCM10010885_21580</name>
</gene>
<dbReference type="InterPro" id="IPR000843">
    <property type="entry name" value="HTH_LacI"/>
</dbReference>
<reference evidence="6" key="2">
    <citation type="submission" date="2020-09" db="EMBL/GenBank/DDBJ databases">
        <authorList>
            <person name="Sun Q."/>
            <person name="Ohkuma M."/>
        </authorList>
    </citation>
    <scope>NUCLEOTIDE SEQUENCE</scope>
    <source>
        <strain evidence="6">JCM 18487</strain>
    </source>
</reference>
<evidence type="ECO:0000256" key="3">
    <source>
        <dbReference type="ARBA" id="ARBA00023163"/>
    </source>
</evidence>
<dbReference type="PRINTS" id="PR00036">
    <property type="entry name" value="HTHLACI"/>
</dbReference>
<dbReference type="CDD" id="cd01544">
    <property type="entry name" value="PBP1_GalR"/>
    <property type="match status" value="1"/>
</dbReference>
<dbReference type="PROSITE" id="PS00356">
    <property type="entry name" value="HTH_LACI_1"/>
    <property type="match status" value="1"/>
</dbReference>